<feature type="transmembrane region" description="Helical" evidence="1">
    <location>
        <begin position="41"/>
        <end position="65"/>
    </location>
</feature>
<evidence type="ECO:0008006" key="5">
    <source>
        <dbReference type="Google" id="ProtNLM"/>
    </source>
</evidence>
<dbReference type="Proteomes" id="UP000822688">
    <property type="component" value="Chromosome 3"/>
</dbReference>
<gene>
    <name evidence="3" type="ORF">KC19_3G178000</name>
</gene>
<proteinExistence type="predicted"/>
<reference evidence="3" key="1">
    <citation type="submission" date="2020-06" db="EMBL/GenBank/DDBJ databases">
        <title>WGS assembly of Ceratodon purpureus strain R40.</title>
        <authorList>
            <person name="Carey S.B."/>
            <person name="Jenkins J."/>
            <person name="Shu S."/>
            <person name="Lovell J.T."/>
            <person name="Sreedasyam A."/>
            <person name="Maumus F."/>
            <person name="Tiley G.P."/>
            <person name="Fernandez-Pozo N."/>
            <person name="Barry K."/>
            <person name="Chen C."/>
            <person name="Wang M."/>
            <person name="Lipzen A."/>
            <person name="Daum C."/>
            <person name="Saski C.A."/>
            <person name="Payton A.C."/>
            <person name="Mcbreen J.C."/>
            <person name="Conrad R.E."/>
            <person name="Kollar L.M."/>
            <person name="Olsson S."/>
            <person name="Huttunen S."/>
            <person name="Landis J.B."/>
            <person name="Wickett N.J."/>
            <person name="Johnson M.G."/>
            <person name="Rensing S.A."/>
            <person name="Grimwood J."/>
            <person name="Schmutz J."/>
            <person name="Mcdaniel S.F."/>
        </authorList>
    </citation>
    <scope>NUCLEOTIDE SEQUENCE</scope>
    <source>
        <strain evidence="3">R40</strain>
    </source>
</reference>
<accession>A0A8T0IMA0</accession>
<evidence type="ECO:0000313" key="3">
    <source>
        <dbReference type="EMBL" id="KAG0583991.1"/>
    </source>
</evidence>
<name>A0A8T0IMA0_CERPU</name>
<dbReference type="EMBL" id="CM026423">
    <property type="protein sequence ID" value="KAG0583991.1"/>
    <property type="molecule type" value="Genomic_DNA"/>
</dbReference>
<evidence type="ECO:0000256" key="2">
    <source>
        <dbReference type="SAM" id="SignalP"/>
    </source>
</evidence>
<organism evidence="3 4">
    <name type="scientific">Ceratodon purpureus</name>
    <name type="common">Fire moss</name>
    <name type="synonym">Dicranum purpureum</name>
    <dbReference type="NCBI Taxonomy" id="3225"/>
    <lineage>
        <taxon>Eukaryota</taxon>
        <taxon>Viridiplantae</taxon>
        <taxon>Streptophyta</taxon>
        <taxon>Embryophyta</taxon>
        <taxon>Bryophyta</taxon>
        <taxon>Bryophytina</taxon>
        <taxon>Bryopsida</taxon>
        <taxon>Dicranidae</taxon>
        <taxon>Pseudoditrichales</taxon>
        <taxon>Ditrichaceae</taxon>
        <taxon>Ceratodon</taxon>
    </lineage>
</organism>
<keyword evidence="1" id="KW-0472">Membrane</keyword>
<comment type="caution">
    <text evidence="3">The sequence shown here is derived from an EMBL/GenBank/DDBJ whole genome shotgun (WGS) entry which is preliminary data.</text>
</comment>
<keyword evidence="2" id="KW-0732">Signal</keyword>
<keyword evidence="4" id="KW-1185">Reference proteome</keyword>
<keyword evidence="1" id="KW-0812">Transmembrane</keyword>
<feature type="signal peptide" evidence="2">
    <location>
        <begin position="1"/>
        <end position="17"/>
    </location>
</feature>
<dbReference type="AlphaFoldDB" id="A0A8T0IMA0"/>
<evidence type="ECO:0000256" key="1">
    <source>
        <dbReference type="SAM" id="Phobius"/>
    </source>
</evidence>
<sequence length="108" mass="11652">MLLPLWGLIGCSYGVMAEAPEVRVPIMKLSDISLSLPLSTLSTLSFSVTMIFLSSLSFSVAMIFLSTLSLFSFLPSCCWCDLWVCRADVVLCCEEGACSNAASMQHGV</sequence>
<keyword evidence="1" id="KW-1133">Transmembrane helix</keyword>
<feature type="chain" id="PRO_5035721001" description="Secreted protein" evidence="2">
    <location>
        <begin position="18"/>
        <end position="108"/>
    </location>
</feature>
<protein>
    <recommendedName>
        <fullName evidence="5">Secreted protein</fullName>
    </recommendedName>
</protein>
<evidence type="ECO:0000313" key="4">
    <source>
        <dbReference type="Proteomes" id="UP000822688"/>
    </source>
</evidence>